<evidence type="ECO:0000256" key="8">
    <source>
        <dbReference type="ARBA" id="ARBA00022919"/>
    </source>
</evidence>
<keyword evidence="10" id="KW-0443">Lipid metabolism</keyword>
<evidence type="ECO:0000256" key="14">
    <source>
        <dbReference type="PIRSR" id="PIRSR602129-50"/>
    </source>
</evidence>
<dbReference type="GO" id="GO:0008483">
    <property type="term" value="F:transaminase activity"/>
    <property type="evidence" value="ECO:0007669"/>
    <property type="project" value="UniProtKB-KW"/>
</dbReference>
<dbReference type="InterPro" id="IPR015421">
    <property type="entry name" value="PyrdxlP-dep_Trfase_major"/>
</dbReference>
<evidence type="ECO:0000256" key="2">
    <source>
        <dbReference type="ARBA" id="ARBA00004389"/>
    </source>
</evidence>
<dbReference type="Pfam" id="PF00282">
    <property type="entry name" value="Pyridoxal_deC"/>
    <property type="match status" value="1"/>
</dbReference>
<comment type="subcellular location">
    <subcellularLocation>
        <location evidence="2">Endoplasmic reticulum membrane</location>
        <topology evidence="2">Single-pass membrane protein</topology>
    </subcellularLocation>
</comment>
<dbReference type="GO" id="GO:0030170">
    <property type="term" value="F:pyridoxal phosphate binding"/>
    <property type="evidence" value="ECO:0007669"/>
    <property type="project" value="InterPro"/>
</dbReference>
<proteinExistence type="inferred from homology"/>
<dbReference type="InterPro" id="IPR002129">
    <property type="entry name" value="PyrdxlP-dep_de-COase"/>
</dbReference>
<dbReference type="AlphaFoldDB" id="E3HXG2"/>
<gene>
    <name evidence="16" type="ordered locus">AXYL_05515</name>
</gene>
<dbReference type="EMBL" id="CP002287">
    <property type="protein sequence ID" value="ADP18815.1"/>
    <property type="molecule type" value="Genomic_DNA"/>
</dbReference>
<dbReference type="InterPro" id="IPR015424">
    <property type="entry name" value="PyrdxlP-dep_Trfase"/>
</dbReference>
<organism evidence="16 17">
    <name type="scientific">Achromobacter xylosoxidans (strain A8)</name>
    <dbReference type="NCBI Taxonomy" id="762376"/>
    <lineage>
        <taxon>Bacteria</taxon>
        <taxon>Pseudomonadati</taxon>
        <taxon>Pseudomonadota</taxon>
        <taxon>Betaproteobacteria</taxon>
        <taxon>Burkholderiales</taxon>
        <taxon>Alcaligenaceae</taxon>
        <taxon>Achromobacter</taxon>
    </lineage>
</organism>
<evidence type="ECO:0000313" key="17">
    <source>
        <dbReference type="Proteomes" id="UP000006876"/>
    </source>
</evidence>
<dbReference type="PANTHER" id="PTHR42735:SF6">
    <property type="entry name" value="SPHINGOSINE-1-PHOSPHATE LYASE 1"/>
    <property type="match status" value="1"/>
</dbReference>
<dbReference type="GO" id="GO:0016020">
    <property type="term" value="C:membrane"/>
    <property type="evidence" value="ECO:0007669"/>
    <property type="project" value="GOC"/>
</dbReference>
<feature type="modified residue" description="N6-(pyridoxal phosphate)lysine" evidence="14">
    <location>
        <position position="303"/>
    </location>
</feature>
<dbReference type="FunFam" id="3.40.640.10:FF:000020">
    <property type="entry name" value="sphingosine-1-phosphate lyase 1"/>
    <property type="match status" value="1"/>
</dbReference>
<evidence type="ECO:0000256" key="9">
    <source>
        <dbReference type="ARBA" id="ARBA00022989"/>
    </source>
</evidence>
<keyword evidence="16" id="KW-0808">Transferase</keyword>
<comment type="pathway">
    <text evidence="3">Lipid metabolism; sphingolipid metabolism.</text>
</comment>
<dbReference type="InterPro" id="IPR015422">
    <property type="entry name" value="PyrdxlP-dep_Trfase_small"/>
</dbReference>
<comment type="pathway">
    <text evidence="4">Sphingolipid metabolism.</text>
</comment>
<evidence type="ECO:0000256" key="6">
    <source>
        <dbReference type="ARBA" id="ARBA00022824"/>
    </source>
</evidence>
<dbReference type="KEGG" id="axy:AXYL_05515"/>
<dbReference type="Gene3D" id="6.10.140.2150">
    <property type="match status" value="1"/>
</dbReference>
<dbReference type="PANTHER" id="PTHR42735">
    <property type="match status" value="1"/>
</dbReference>
<dbReference type="GO" id="GO:0006665">
    <property type="term" value="P:sphingolipid metabolic process"/>
    <property type="evidence" value="ECO:0007669"/>
    <property type="project" value="UniProtKB-KW"/>
</dbReference>
<dbReference type="STRING" id="762376.AXYL_05515"/>
<dbReference type="Gene3D" id="3.40.640.10">
    <property type="entry name" value="Type I PLP-dependent aspartate aminotransferase-like (Major domain)"/>
    <property type="match status" value="1"/>
</dbReference>
<keyword evidence="8" id="KW-0746">Sphingolipid metabolism</keyword>
<evidence type="ECO:0000256" key="13">
    <source>
        <dbReference type="ARBA" id="ARBA00038302"/>
    </source>
</evidence>
<dbReference type="GO" id="GO:0019752">
    <property type="term" value="P:carboxylic acid metabolic process"/>
    <property type="evidence" value="ECO:0007669"/>
    <property type="project" value="InterPro"/>
</dbReference>
<comment type="similarity">
    <text evidence="13">Belongs to the group II decarboxylase family. Sphingosine-1-phosphate lyase subfamily.</text>
</comment>
<evidence type="ECO:0000256" key="3">
    <source>
        <dbReference type="ARBA" id="ARBA00004760"/>
    </source>
</evidence>
<accession>E3HXG2</accession>
<evidence type="ECO:0000256" key="10">
    <source>
        <dbReference type="ARBA" id="ARBA00023098"/>
    </source>
</evidence>
<evidence type="ECO:0000313" key="16">
    <source>
        <dbReference type="EMBL" id="ADP18815.1"/>
    </source>
</evidence>
<evidence type="ECO:0000256" key="4">
    <source>
        <dbReference type="ARBA" id="ARBA00004991"/>
    </source>
</evidence>
<dbReference type="Proteomes" id="UP000006876">
    <property type="component" value="Chromosome"/>
</dbReference>
<dbReference type="SUPFAM" id="SSF53383">
    <property type="entry name" value="PLP-dependent transferases"/>
    <property type="match status" value="1"/>
</dbReference>
<evidence type="ECO:0000256" key="15">
    <source>
        <dbReference type="RuleBase" id="RU000382"/>
    </source>
</evidence>
<keyword evidence="11" id="KW-0472">Membrane</keyword>
<comment type="cofactor">
    <cofactor evidence="1 14 15">
        <name>pyridoxal 5'-phosphate</name>
        <dbReference type="ChEBI" id="CHEBI:597326"/>
    </cofactor>
</comment>
<keyword evidence="16" id="KW-0032">Aminotransferase</keyword>
<keyword evidence="9" id="KW-1133">Transmembrane helix</keyword>
<evidence type="ECO:0000256" key="5">
    <source>
        <dbReference type="ARBA" id="ARBA00022692"/>
    </source>
</evidence>
<keyword evidence="7 14" id="KW-0663">Pyridoxal phosphate</keyword>
<dbReference type="Gene3D" id="3.90.1150.10">
    <property type="entry name" value="Aspartate Aminotransferase, domain 1"/>
    <property type="match status" value="1"/>
</dbReference>
<sequence length="476" mass="52786">MELGALTEISRMTMDRLAHSREFPIYFVITNYIVRDILIFHSLSHKAPAMTTPYSPPSPRIEFPATGTPWPTLEKRLDDAKNGDYRWDEGRMALYVYWLDDALGAVSKNASAKYFMENGLGRKAFPSVQRLESEVVDMALSLFNAPASAAGSFTSGGTESIFQAVKSARSLKRATGVVAGHERLKIVVPRSAHPAFNKAAYYLDMDVQRIAIRDDFRVDVQALNAAVDERTALIVGSAPAYPHGVYDSIAALSEVALKHHVPLHVDACVGGFLGPFMKLNGEPIPDFDFSLPGVTSISADIHKYGFAAKGASLILYRNETFKQHQRFEFDDWPRGHYETDTFLGTRPASPVASAWAVLNYLGTEGYRGIAKIVADTRNRMIRGIEDIEGLEVLRPHSELSFVLYRSRDSSVDINAVAQELDKKGWFVGVGVDPVAIHFMVNPVHQSIMDSYLDDLRAAVKNVRDNKLTAQTNAHTY</sequence>
<dbReference type="HOGENOM" id="CLU_028929_2_1_4"/>
<dbReference type="GO" id="GO:0016830">
    <property type="term" value="F:carbon-carbon lyase activity"/>
    <property type="evidence" value="ECO:0007669"/>
    <property type="project" value="InterPro"/>
</dbReference>
<keyword evidence="6" id="KW-0256">Endoplasmic reticulum</keyword>
<keyword evidence="5" id="KW-0812">Transmembrane</keyword>
<evidence type="ECO:0000256" key="7">
    <source>
        <dbReference type="ARBA" id="ARBA00022898"/>
    </source>
</evidence>
<dbReference type="OrthoDB" id="9803665at2"/>
<name>E3HXG2_ACHXA</name>
<dbReference type="InterPro" id="IPR050477">
    <property type="entry name" value="GrpII_AminoAcid_Decarb"/>
</dbReference>
<evidence type="ECO:0000256" key="1">
    <source>
        <dbReference type="ARBA" id="ARBA00001933"/>
    </source>
</evidence>
<dbReference type="RefSeq" id="WP_013396118.1">
    <property type="nucleotide sequence ID" value="NC_014640.1"/>
</dbReference>
<evidence type="ECO:0000256" key="11">
    <source>
        <dbReference type="ARBA" id="ARBA00023136"/>
    </source>
</evidence>
<evidence type="ECO:0000256" key="12">
    <source>
        <dbReference type="ARBA" id="ARBA00023239"/>
    </source>
</evidence>
<keyword evidence="12 15" id="KW-0456">Lyase</keyword>
<protein>
    <submittedName>
        <fullName evidence="16">Aminotransferase class-V family protein 4</fullName>
    </submittedName>
</protein>
<reference evidence="16 17" key="1">
    <citation type="journal article" date="2011" name="J. Bacteriol.">
        <title>Complete genome sequence of the haloaromatic acid-degrading bacterium Achromobacter xylosoxidans A8.</title>
        <authorList>
            <person name="Strnad H."/>
            <person name="Ridl J."/>
            <person name="Paces J."/>
            <person name="Kolar M."/>
            <person name="Vlcek C."/>
            <person name="Paces V."/>
        </authorList>
    </citation>
    <scope>NUCLEOTIDE SEQUENCE [LARGE SCALE GENOMIC DNA]</scope>
    <source>
        <strain evidence="16 17">A8</strain>
    </source>
</reference>
<dbReference type="eggNOG" id="COG0076">
    <property type="taxonomic scope" value="Bacteria"/>
</dbReference>